<evidence type="ECO:0000313" key="2">
    <source>
        <dbReference type="EMBL" id="MRU14215.1"/>
    </source>
</evidence>
<protein>
    <recommendedName>
        <fullName evidence="1">Hedgehog/Intein (Hint) domain-containing protein</fullName>
    </recommendedName>
</protein>
<dbReference type="InterPro" id="IPR028992">
    <property type="entry name" value="Hedgehog/Intein_dom"/>
</dbReference>
<dbReference type="Proteomes" id="UP000564704">
    <property type="component" value="Unassembled WGS sequence"/>
</dbReference>
<organism evidence="2 3">
    <name type="scientific">Roseovarius bejariae</name>
    <dbReference type="NCBI Taxonomy" id="2576383"/>
    <lineage>
        <taxon>Bacteria</taxon>
        <taxon>Pseudomonadati</taxon>
        <taxon>Pseudomonadota</taxon>
        <taxon>Alphaproteobacteria</taxon>
        <taxon>Rhodobacterales</taxon>
        <taxon>Roseobacteraceae</taxon>
        <taxon>Roseovarius</taxon>
    </lineage>
</organism>
<dbReference type="SUPFAM" id="SSF51294">
    <property type="entry name" value="Hedgehog/intein (Hint) domain"/>
    <property type="match status" value="1"/>
</dbReference>
<dbReference type="Pfam" id="PF13403">
    <property type="entry name" value="Hint_2"/>
    <property type="match status" value="1"/>
</dbReference>
<evidence type="ECO:0000259" key="1">
    <source>
        <dbReference type="Pfam" id="PF13403"/>
    </source>
</evidence>
<dbReference type="InterPro" id="IPR036844">
    <property type="entry name" value="Hint_dom_sf"/>
</dbReference>
<dbReference type="RefSeq" id="WP_154148517.1">
    <property type="nucleotide sequence ID" value="NZ_SZWE01000001.1"/>
</dbReference>
<dbReference type="OrthoDB" id="7873527at2"/>
<reference evidence="2 3" key="1">
    <citation type="submission" date="2019-05" db="EMBL/GenBank/DDBJ databases">
        <title>Roseovarius bejariae sp. nov., a moderately halophylic bacterium isolated from a saline soil in Rambla Salada (Murcia).</title>
        <authorList>
            <person name="Castro D.J."/>
            <person name="Gomez-Altuve A."/>
            <person name="Reina J.C."/>
            <person name="Rodriguez M."/>
            <person name="Sampedro I."/>
            <person name="Llamas I."/>
            <person name="Martinez-Checa F."/>
        </authorList>
    </citation>
    <scope>NUCLEOTIDE SEQUENCE [LARGE SCALE GENOMIC DNA]</scope>
    <source>
        <strain evidence="2 3">A21</strain>
    </source>
</reference>
<comment type="caution">
    <text evidence="2">The sequence shown here is derived from an EMBL/GenBank/DDBJ whole genome shotgun (WGS) entry which is preliminary data.</text>
</comment>
<sequence length="165" mass="17734">MKPKTVGRDSSASGATTPAFSYGLMANSIILTRDGEKRVADLKEGDCIITRDAGMTVLRGFTRREVTCQTVEIKAGSLGHTRPECDVTLPAGQPILVRDWRARALFNARQAMVPAGQLIDGEYITDAGRQTLTVHDLSFDEPHILYVDGLEVASDASQATLDAAA</sequence>
<keyword evidence="3" id="KW-1185">Reference proteome</keyword>
<evidence type="ECO:0000313" key="3">
    <source>
        <dbReference type="Proteomes" id="UP000564704"/>
    </source>
</evidence>
<name>A0A844CL68_9RHOB</name>
<gene>
    <name evidence="2" type="ORF">FDP25_02115</name>
</gene>
<dbReference type="EMBL" id="SZWE01000001">
    <property type="protein sequence ID" value="MRU14215.1"/>
    <property type="molecule type" value="Genomic_DNA"/>
</dbReference>
<accession>A0A844CL68</accession>
<feature type="domain" description="Hedgehog/Intein (Hint)" evidence="1">
    <location>
        <begin position="24"/>
        <end position="152"/>
    </location>
</feature>
<proteinExistence type="predicted"/>
<dbReference type="AlphaFoldDB" id="A0A844CL68"/>